<name>A0A1Q9AFB5_9HYPH</name>
<keyword evidence="1" id="KW-1133">Transmembrane helix</keyword>
<gene>
    <name evidence="2" type="ORF">BJF92_05715</name>
    <name evidence="3" type="ORF">BTR14_16770</name>
</gene>
<evidence type="ECO:0000313" key="3">
    <source>
        <dbReference type="EMBL" id="OQP85283.1"/>
    </source>
</evidence>
<keyword evidence="5" id="KW-1185">Reference proteome</keyword>
<sequence>MTMQSTTIENAHWSTVPGAHIPRLETAKGQKGTRLAPSTRAKSLVGAMTVSAALWVGVAYAVKSIL</sequence>
<comment type="caution">
    <text evidence="2">The sequence shown here is derived from an EMBL/GenBank/DDBJ whole genome shotgun (WGS) entry which is preliminary data.</text>
</comment>
<reference evidence="3 5" key="3">
    <citation type="journal article" date="2017" name="Antonie Van Leeuwenhoek">
        <title>Rhizobium rhizosphaerae sp. nov., a novel species isolated from rice rhizosphere.</title>
        <authorList>
            <person name="Zhao J.J."/>
            <person name="Zhang J."/>
            <person name="Zhang R.J."/>
            <person name="Zhang C.W."/>
            <person name="Yin H.Q."/>
            <person name="Zhang X.X."/>
        </authorList>
    </citation>
    <scope>NUCLEOTIDE SEQUENCE [LARGE SCALE GENOMIC DNA]</scope>
    <source>
        <strain evidence="3 5">RD15</strain>
    </source>
</reference>
<dbReference type="AlphaFoldDB" id="A0A1Q9AFB5"/>
<dbReference type="Proteomes" id="UP000186143">
    <property type="component" value="Unassembled WGS sequence"/>
</dbReference>
<feature type="transmembrane region" description="Helical" evidence="1">
    <location>
        <begin position="44"/>
        <end position="62"/>
    </location>
</feature>
<reference evidence="2 4" key="1">
    <citation type="submission" date="2016-09" db="EMBL/GenBank/DDBJ databases">
        <title>Rhizobium sp. nov., a novel species isolated from the rice rhizosphere.</title>
        <authorList>
            <person name="Zhao J."/>
            <person name="Zhang X."/>
        </authorList>
    </citation>
    <scope>NUCLEOTIDE SEQUENCE [LARGE SCALE GENOMIC DNA]</scope>
    <source>
        <strain evidence="2 4">MH17</strain>
    </source>
</reference>
<evidence type="ECO:0000256" key="1">
    <source>
        <dbReference type="SAM" id="Phobius"/>
    </source>
</evidence>
<accession>A0A1Q9AFB5</accession>
<evidence type="ECO:0000313" key="4">
    <source>
        <dbReference type="Proteomes" id="UP000186143"/>
    </source>
</evidence>
<evidence type="ECO:0000313" key="2">
    <source>
        <dbReference type="EMBL" id="OLP53647.1"/>
    </source>
</evidence>
<reference evidence="3" key="2">
    <citation type="submission" date="2016-12" db="EMBL/GenBank/DDBJ databases">
        <authorList>
            <person name="Zhang X."/>
            <person name="Zhao J."/>
        </authorList>
    </citation>
    <scope>NUCLEOTIDE SEQUENCE</scope>
    <source>
        <strain evidence="3">RD15</strain>
    </source>
</reference>
<dbReference type="RefSeq" id="WP_075636293.1">
    <property type="nucleotide sequence ID" value="NZ_MKIO01000039.1"/>
</dbReference>
<dbReference type="EMBL" id="MKIO01000039">
    <property type="protein sequence ID" value="OLP53647.1"/>
    <property type="molecule type" value="Genomic_DNA"/>
</dbReference>
<keyword evidence="1" id="KW-0472">Membrane</keyword>
<evidence type="ECO:0000313" key="5">
    <source>
        <dbReference type="Proteomes" id="UP000192652"/>
    </source>
</evidence>
<organism evidence="2 4">
    <name type="scientific">Xaviernesmea rhizosphaerae</name>
    <dbReference type="NCBI Taxonomy" id="1672749"/>
    <lineage>
        <taxon>Bacteria</taxon>
        <taxon>Pseudomonadati</taxon>
        <taxon>Pseudomonadota</taxon>
        <taxon>Alphaproteobacteria</taxon>
        <taxon>Hyphomicrobiales</taxon>
        <taxon>Rhizobiaceae</taxon>
        <taxon>Rhizobium/Agrobacterium group</taxon>
        <taxon>Xaviernesmea</taxon>
    </lineage>
</organism>
<dbReference type="OrthoDB" id="9920458at2"/>
<proteinExistence type="predicted"/>
<keyword evidence="1" id="KW-0812">Transmembrane</keyword>
<dbReference type="EMBL" id="MSPX01000015">
    <property type="protein sequence ID" value="OQP85283.1"/>
    <property type="molecule type" value="Genomic_DNA"/>
</dbReference>
<protein>
    <submittedName>
        <fullName evidence="2">Uncharacterized protein</fullName>
    </submittedName>
</protein>
<dbReference type="Proteomes" id="UP000192652">
    <property type="component" value="Unassembled WGS sequence"/>
</dbReference>